<feature type="transmembrane region" description="Helical" evidence="8">
    <location>
        <begin position="446"/>
        <end position="464"/>
    </location>
</feature>
<dbReference type="VEuPathDB" id="FungiDB:SDRG_08667"/>
<evidence type="ECO:0000256" key="8">
    <source>
        <dbReference type="SAM" id="Phobius"/>
    </source>
</evidence>
<keyword evidence="4" id="KW-0547">Nucleotide-binding</keyword>
<feature type="transmembrane region" description="Helical" evidence="8">
    <location>
        <begin position="558"/>
        <end position="578"/>
    </location>
</feature>
<keyword evidence="6 8" id="KW-1133">Transmembrane helix</keyword>
<dbReference type="Pfam" id="PF19055">
    <property type="entry name" value="ABC2_membrane_7"/>
    <property type="match status" value="1"/>
</dbReference>
<dbReference type="OrthoDB" id="66620at2759"/>
<evidence type="ECO:0000256" key="4">
    <source>
        <dbReference type="ARBA" id="ARBA00022741"/>
    </source>
</evidence>
<keyword evidence="11" id="KW-1185">Reference proteome</keyword>
<evidence type="ECO:0000256" key="1">
    <source>
        <dbReference type="ARBA" id="ARBA00004141"/>
    </source>
</evidence>
<dbReference type="Proteomes" id="UP000030762">
    <property type="component" value="Unassembled WGS sequence"/>
</dbReference>
<dbReference type="EMBL" id="JH767157">
    <property type="protein sequence ID" value="EQC33988.1"/>
    <property type="molecule type" value="Genomic_DNA"/>
</dbReference>
<dbReference type="GO" id="GO:0005524">
    <property type="term" value="F:ATP binding"/>
    <property type="evidence" value="ECO:0007669"/>
    <property type="project" value="UniProtKB-KW"/>
</dbReference>
<dbReference type="PROSITE" id="PS00211">
    <property type="entry name" value="ABC_TRANSPORTER_1"/>
    <property type="match status" value="1"/>
</dbReference>
<dbReference type="InParanoid" id="T0RNQ3"/>
<feature type="transmembrane region" description="Helical" evidence="8">
    <location>
        <begin position="476"/>
        <end position="502"/>
    </location>
</feature>
<keyword evidence="2" id="KW-0813">Transport</keyword>
<dbReference type="Gene3D" id="3.40.50.300">
    <property type="entry name" value="P-loop containing nucleotide triphosphate hydrolases"/>
    <property type="match status" value="1"/>
</dbReference>
<feature type="domain" description="ABC transporter" evidence="9">
    <location>
        <begin position="15"/>
        <end position="260"/>
    </location>
</feature>
<evidence type="ECO:0000313" key="11">
    <source>
        <dbReference type="Proteomes" id="UP000030762"/>
    </source>
</evidence>
<feature type="transmembrane region" description="Helical" evidence="8">
    <location>
        <begin position="420"/>
        <end position="440"/>
    </location>
</feature>
<dbReference type="InterPro" id="IPR027417">
    <property type="entry name" value="P-loop_NTPase"/>
</dbReference>
<dbReference type="InterPro" id="IPR043926">
    <property type="entry name" value="ABCG_dom"/>
</dbReference>
<dbReference type="InterPro" id="IPR003593">
    <property type="entry name" value="AAA+_ATPase"/>
</dbReference>
<comment type="subcellular location">
    <subcellularLocation>
        <location evidence="1">Membrane</location>
        <topology evidence="1">Multi-pass membrane protein</topology>
    </subcellularLocation>
</comment>
<dbReference type="SMART" id="SM00382">
    <property type="entry name" value="AAA"/>
    <property type="match status" value="1"/>
</dbReference>
<dbReference type="PROSITE" id="PS50893">
    <property type="entry name" value="ABC_TRANSPORTER_2"/>
    <property type="match status" value="1"/>
</dbReference>
<dbReference type="RefSeq" id="XP_008612783.1">
    <property type="nucleotide sequence ID" value="XM_008614561.1"/>
</dbReference>
<keyword evidence="5" id="KW-0067">ATP-binding</keyword>
<organism evidence="10 11">
    <name type="scientific">Saprolegnia diclina (strain VS20)</name>
    <dbReference type="NCBI Taxonomy" id="1156394"/>
    <lineage>
        <taxon>Eukaryota</taxon>
        <taxon>Sar</taxon>
        <taxon>Stramenopiles</taxon>
        <taxon>Oomycota</taxon>
        <taxon>Saprolegniomycetes</taxon>
        <taxon>Saprolegniales</taxon>
        <taxon>Saprolegniaceae</taxon>
        <taxon>Saprolegnia</taxon>
    </lineage>
</organism>
<reference evidence="10 11" key="1">
    <citation type="submission" date="2012-04" db="EMBL/GenBank/DDBJ databases">
        <title>The Genome Sequence of Saprolegnia declina VS20.</title>
        <authorList>
            <consortium name="The Broad Institute Genome Sequencing Platform"/>
            <person name="Russ C."/>
            <person name="Nusbaum C."/>
            <person name="Tyler B."/>
            <person name="van West P."/>
            <person name="Dieguez-Uribeondo J."/>
            <person name="de Bruijn I."/>
            <person name="Tripathy S."/>
            <person name="Jiang R."/>
            <person name="Young S.K."/>
            <person name="Zeng Q."/>
            <person name="Gargeya S."/>
            <person name="Fitzgerald M."/>
            <person name="Haas B."/>
            <person name="Abouelleil A."/>
            <person name="Alvarado L."/>
            <person name="Arachchi H.M."/>
            <person name="Berlin A."/>
            <person name="Chapman S.B."/>
            <person name="Goldberg J."/>
            <person name="Griggs A."/>
            <person name="Gujja S."/>
            <person name="Hansen M."/>
            <person name="Howarth C."/>
            <person name="Imamovic A."/>
            <person name="Larimer J."/>
            <person name="McCowen C."/>
            <person name="Montmayeur A."/>
            <person name="Murphy C."/>
            <person name="Neiman D."/>
            <person name="Pearson M."/>
            <person name="Priest M."/>
            <person name="Roberts A."/>
            <person name="Saif S."/>
            <person name="Shea T."/>
            <person name="Sisk P."/>
            <person name="Sykes S."/>
            <person name="Wortman J."/>
            <person name="Nusbaum C."/>
            <person name="Birren B."/>
        </authorList>
    </citation>
    <scope>NUCLEOTIDE SEQUENCE [LARGE SCALE GENOMIC DNA]</scope>
    <source>
        <strain evidence="10 11">VS20</strain>
    </source>
</reference>
<dbReference type="GO" id="GO:0016020">
    <property type="term" value="C:membrane"/>
    <property type="evidence" value="ECO:0007669"/>
    <property type="project" value="UniProtKB-SubCell"/>
</dbReference>
<dbReference type="GO" id="GO:0140359">
    <property type="term" value="F:ABC-type transporter activity"/>
    <property type="evidence" value="ECO:0007669"/>
    <property type="project" value="InterPro"/>
</dbReference>
<feature type="transmembrane region" description="Helical" evidence="8">
    <location>
        <begin position="336"/>
        <end position="353"/>
    </location>
</feature>
<feature type="transmembrane region" description="Helical" evidence="8">
    <location>
        <begin position="365"/>
        <end position="388"/>
    </location>
</feature>
<dbReference type="eggNOG" id="KOG0061">
    <property type="taxonomic scope" value="Eukaryota"/>
</dbReference>
<evidence type="ECO:0000256" key="5">
    <source>
        <dbReference type="ARBA" id="ARBA00022840"/>
    </source>
</evidence>
<evidence type="ECO:0000256" key="7">
    <source>
        <dbReference type="ARBA" id="ARBA00023136"/>
    </source>
</evidence>
<dbReference type="InterPro" id="IPR013525">
    <property type="entry name" value="ABC2_TM"/>
</dbReference>
<dbReference type="CDD" id="cd03213">
    <property type="entry name" value="ABCG_EPDR"/>
    <property type="match status" value="1"/>
</dbReference>
<evidence type="ECO:0000313" key="10">
    <source>
        <dbReference type="EMBL" id="EQC33988.1"/>
    </source>
</evidence>
<dbReference type="FunCoup" id="T0RNQ3">
    <property type="interactions" value="1"/>
</dbReference>
<protein>
    <recommendedName>
        <fullName evidence="9">ABC transporter domain-containing protein</fullName>
    </recommendedName>
</protein>
<proteinExistence type="predicted"/>
<sequence>MASYALHVETPLASVQPVTLSWTHLELQVATKVEPKLILHKQSGVAKPGELLVIMGPSGAGKSSLLDVLAGRQPRYTGDIRVNGQPYTKASIRQHTSYIMQTDAFYPSLTVLEHLLFQAQLRTRWSPDVRHARVLSVLDAMGLSKCRDTQIGDDHRIRGISGGERKRLSIASELLTNPSLLFVDEPTSGLDSFMAESVVAQLQALARAGRTVVATIHQPSAEVFAAFDTLYLLSNGSPVYVGPAASAKEYFASVGHVCPMYVNPTDYFMRELMLAERAPTNNLVAVWRSATYVSDASDAAPLTEREGVALPRLFAVLCRRNVLRILRDKMAFRAKVAQNLFVSMVVGLIYWQLPLTQLGIQSFTGVLFFIVIHQFFGMAAPEFAAVALELPIMVREFRSGLYPSYVWYCAKNASELGLQVLFPLVFLLPAYFMVGFPLSLVVWSSFYLFLALLGSAATGLGYMVSCVVQRPEIAPVVGIMVLLPFLIFGGLFLNAAMTPVYFKWLEVISPMKYAFRGLSRAFWSHIAFIPCETSCIARDGATVLANMSLDGGSLYGDALLLVAINVLFRVLGGLFLALRLGGQQ</sequence>
<dbReference type="GO" id="GO:0016887">
    <property type="term" value="F:ATP hydrolysis activity"/>
    <property type="evidence" value="ECO:0007669"/>
    <property type="project" value="InterPro"/>
</dbReference>
<evidence type="ECO:0000259" key="9">
    <source>
        <dbReference type="PROSITE" id="PS50893"/>
    </source>
</evidence>
<evidence type="ECO:0000256" key="3">
    <source>
        <dbReference type="ARBA" id="ARBA00022692"/>
    </source>
</evidence>
<evidence type="ECO:0000256" key="6">
    <source>
        <dbReference type="ARBA" id="ARBA00022989"/>
    </source>
</evidence>
<dbReference type="GeneID" id="19949394"/>
<dbReference type="InterPro" id="IPR003439">
    <property type="entry name" value="ABC_transporter-like_ATP-bd"/>
</dbReference>
<keyword evidence="3 8" id="KW-0812">Transmembrane</keyword>
<dbReference type="InterPro" id="IPR017871">
    <property type="entry name" value="ABC_transporter-like_CS"/>
</dbReference>
<dbReference type="PANTHER" id="PTHR48041:SF139">
    <property type="entry name" value="PROTEIN SCARLET"/>
    <property type="match status" value="1"/>
</dbReference>
<dbReference type="Pfam" id="PF01061">
    <property type="entry name" value="ABC2_membrane"/>
    <property type="match status" value="1"/>
</dbReference>
<dbReference type="InterPro" id="IPR050352">
    <property type="entry name" value="ABCG_transporters"/>
</dbReference>
<dbReference type="AlphaFoldDB" id="T0RNQ3"/>
<accession>T0RNQ3</accession>
<dbReference type="SUPFAM" id="SSF52540">
    <property type="entry name" value="P-loop containing nucleoside triphosphate hydrolases"/>
    <property type="match status" value="1"/>
</dbReference>
<dbReference type="Pfam" id="PF00005">
    <property type="entry name" value="ABC_tran"/>
    <property type="match status" value="1"/>
</dbReference>
<keyword evidence="7 8" id="KW-0472">Membrane</keyword>
<gene>
    <name evidence="10" type="ORF">SDRG_08667</name>
</gene>
<dbReference type="PANTHER" id="PTHR48041">
    <property type="entry name" value="ABC TRANSPORTER G FAMILY MEMBER 28"/>
    <property type="match status" value="1"/>
</dbReference>
<name>T0RNQ3_SAPDV</name>
<evidence type="ECO:0000256" key="2">
    <source>
        <dbReference type="ARBA" id="ARBA00022448"/>
    </source>
</evidence>
<dbReference type="OMA" id="RVRPWWD"/>
<dbReference type="STRING" id="1156394.T0RNQ3"/>